<dbReference type="PROSITE" id="PS51257">
    <property type="entry name" value="PROKAR_LIPOPROTEIN"/>
    <property type="match status" value="1"/>
</dbReference>
<accession>A0ABV8AMI5</accession>
<organism evidence="1 2">
    <name type="scientific">Winogradskyella maritima</name>
    <dbReference type="NCBI Taxonomy" id="1517766"/>
    <lineage>
        <taxon>Bacteria</taxon>
        <taxon>Pseudomonadati</taxon>
        <taxon>Bacteroidota</taxon>
        <taxon>Flavobacteriia</taxon>
        <taxon>Flavobacteriales</taxon>
        <taxon>Flavobacteriaceae</taxon>
        <taxon>Winogradskyella</taxon>
    </lineage>
</organism>
<comment type="caution">
    <text evidence="1">The sequence shown here is derived from an EMBL/GenBank/DDBJ whole genome shotgun (WGS) entry which is preliminary data.</text>
</comment>
<gene>
    <name evidence="1" type="ORF">ACFOSX_11910</name>
</gene>
<dbReference type="Gene3D" id="2.60.40.2030">
    <property type="match status" value="1"/>
</dbReference>
<evidence type="ECO:0000313" key="1">
    <source>
        <dbReference type="EMBL" id="MFC3877932.1"/>
    </source>
</evidence>
<keyword evidence="2" id="KW-1185">Reference proteome</keyword>
<evidence type="ECO:0000313" key="2">
    <source>
        <dbReference type="Proteomes" id="UP001595812"/>
    </source>
</evidence>
<name>A0ABV8AMI5_9FLAO</name>
<dbReference type="RefSeq" id="WP_386101289.1">
    <property type="nucleotide sequence ID" value="NZ_JBHSAT010000021.1"/>
</dbReference>
<dbReference type="InterPro" id="IPR038081">
    <property type="entry name" value="CalX-like_sf"/>
</dbReference>
<proteinExistence type="predicted"/>
<reference evidence="2" key="1">
    <citation type="journal article" date="2019" name="Int. J. Syst. Evol. Microbiol.">
        <title>The Global Catalogue of Microorganisms (GCM) 10K type strain sequencing project: providing services to taxonomists for standard genome sequencing and annotation.</title>
        <authorList>
            <consortium name="The Broad Institute Genomics Platform"/>
            <consortium name="The Broad Institute Genome Sequencing Center for Infectious Disease"/>
            <person name="Wu L."/>
            <person name="Ma J."/>
        </authorList>
    </citation>
    <scope>NUCLEOTIDE SEQUENCE [LARGE SCALE GENOMIC DNA]</scope>
    <source>
        <strain evidence="2">CECT 8979</strain>
    </source>
</reference>
<dbReference type="EMBL" id="JBHSAT010000021">
    <property type="protein sequence ID" value="MFC3877932.1"/>
    <property type="molecule type" value="Genomic_DNA"/>
</dbReference>
<evidence type="ECO:0008006" key="3">
    <source>
        <dbReference type="Google" id="ProtNLM"/>
    </source>
</evidence>
<dbReference type="SUPFAM" id="SSF141072">
    <property type="entry name" value="CalX-like"/>
    <property type="match status" value="1"/>
</dbReference>
<protein>
    <recommendedName>
        <fullName evidence="3">Calx-beta domain-containing protein</fullName>
    </recommendedName>
</protein>
<sequence length="254" mass="26167">MKNIIKYISLSIAACFIVACEEDNDVLLGLDTDSFVQFSDYRAVSVVENSGDVIEVTAILGGPQSQDVTVNFNVDGGAGRYSLSSTSVSIPAGQTSGTVTFTAIDDDDINGDVDIVISLDPNSTLPVGIAGAGGEGSSKTITIIDDNVPCNDYLVSVTTDRWGSENSWEITDSSGAVVASDGPYQDGPAGFTATYDTMVTLADGCYTFTMFDSYGDGMGTGTYSVACGSLVAASGGPDLANGNSSESTDFCVNQ</sequence>
<dbReference type="Proteomes" id="UP001595812">
    <property type="component" value="Unassembled WGS sequence"/>
</dbReference>